<name>A0ACD4NRR6_9HYPH</name>
<dbReference type="EMBL" id="CP113520">
    <property type="protein sequence ID" value="WAJ29514.1"/>
    <property type="molecule type" value="Genomic_DNA"/>
</dbReference>
<dbReference type="Proteomes" id="UP001163223">
    <property type="component" value="Chromosome"/>
</dbReference>
<accession>A0ACD4NRR6</accession>
<organism evidence="1 2">
    <name type="scientific">Antarcticirhabdus aurantiaca</name>
    <dbReference type="NCBI Taxonomy" id="2606717"/>
    <lineage>
        <taxon>Bacteria</taxon>
        <taxon>Pseudomonadati</taxon>
        <taxon>Pseudomonadota</taxon>
        <taxon>Alphaproteobacteria</taxon>
        <taxon>Hyphomicrobiales</taxon>
        <taxon>Aurantimonadaceae</taxon>
        <taxon>Antarcticirhabdus</taxon>
    </lineage>
</organism>
<reference evidence="1" key="1">
    <citation type="submission" date="2022-11" db="EMBL/GenBank/DDBJ databases">
        <title>beta-Carotene-producing bacterium, Jeongeuplla avenae sp. nov., alleviates the salt stress of Arabidopsis seedlings.</title>
        <authorList>
            <person name="Jiang L."/>
            <person name="Lee J."/>
        </authorList>
    </citation>
    <scope>NUCLEOTIDE SEQUENCE</scope>
    <source>
        <strain evidence="1">DY_R2A_6</strain>
    </source>
</reference>
<evidence type="ECO:0000313" key="2">
    <source>
        <dbReference type="Proteomes" id="UP001163223"/>
    </source>
</evidence>
<gene>
    <name evidence="1" type="ORF">OXU80_04570</name>
</gene>
<keyword evidence="2" id="KW-1185">Reference proteome</keyword>
<sequence length="127" mass="13652">MGGADAGAKLRVRLGGAADAARYNARRYTGRVDGEYVDRGTAGAFETRILHLVGDDAAIRAALDDVRSAAMDLERRLRHGESEAEARPARVRLLETIDRLERTVLDRGRANDRAEALGLLAAGTPIA</sequence>
<proteinExistence type="predicted"/>
<evidence type="ECO:0000313" key="1">
    <source>
        <dbReference type="EMBL" id="WAJ29514.1"/>
    </source>
</evidence>
<protein>
    <submittedName>
        <fullName evidence="1">Uncharacterized protein</fullName>
    </submittedName>
</protein>